<dbReference type="PROSITE" id="PS51257">
    <property type="entry name" value="PROKAR_LIPOPROTEIN"/>
    <property type="match status" value="1"/>
</dbReference>
<feature type="chain" id="PRO_5046089514" description="Lipoprotein" evidence="1">
    <location>
        <begin position="21"/>
        <end position="123"/>
    </location>
</feature>
<dbReference type="RefSeq" id="WP_167954855.1">
    <property type="nucleotide sequence ID" value="NZ_JAATJE010000002.1"/>
</dbReference>
<accession>A0ABX0XPT0</accession>
<evidence type="ECO:0000256" key="1">
    <source>
        <dbReference type="SAM" id="SignalP"/>
    </source>
</evidence>
<evidence type="ECO:0000313" key="2">
    <source>
        <dbReference type="EMBL" id="NJC34670.1"/>
    </source>
</evidence>
<reference evidence="2 3" key="1">
    <citation type="submission" date="2020-03" db="EMBL/GenBank/DDBJ databases">
        <title>Genomic Encyclopedia of Type Strains, Phase IV (KMG-IV): sequencing the most valuable type-strain genomes for metagenomic binning, comparative biology and taxonomic classification.</title>
        <authorList>
            <person name="Goeker M."/>
        </authorList>
    </citation>
    <scope>NUCLEOTIDE SEQUENCE [LARGE SCALE GENOMIC DNA]</scope>
    <source>
        <strain evidence="2 3">DSM 27651</strain>
    </source>
</reference>
<keyword evidence="3" id="KW-1185">Reference proteome</keyword>
<dbReference type="EMBL" id="JAATJE010000002">
    <property type="protein sequence ID" value="NJC34670.1"/>
    <property type="molecule type" value="Genomic_DNA"/>
</dbReference>
<protein>
    <recommendedName>
        <fullName evidence="4">Lipoprotein</fullName>
    </recommendedName>
</protein>
<organism evidence="2 3">
    <name type="scientific">Sphingomonas jejuensis</name>
    <dbReference type="NCBI Taxonomy" id="904715"/>
    <lineage>
        <taxon>Bacteria</taxon>
        <taxon>Pseudomonadati</taxon>
        <taxon>Pseudomonadota</taxon>
        <taxon>Alphaproteobacteria</taxon>
        <taxon>Sphingomonadales</taxon>
        <taxon>Sphingomonadaceae</taxon>
        <taxon>Sphingomonas</taxon>
    </lineage>
</organism>
<feature type="signal peptide" evidence="1">
    <location>
        <begin position="1"/>
        <end position="20"/>
    </location>
</feature>
<name>A0ABX0XPT0_9SPHN</name>
<evidence type="ECO:0008006" key="4">
    <source>
        <dbReference type="Google" id="ProtNLM"/>
    </source>
</evidence>
<comment type="caution">
    <text evidence="2">The sequence shown here is derived from an EMBL/GenBank/DDBJ whole genome shotgun (WGS) entry which is preliminary data.</text>
</comment>
<evidence type="ECO:0000313" key="3">
    <source>
        <dbReference type="Proteomes" id="UP000734218"/>
    </source>
</evidence>
<sequence length="123" mass="12800">MTQRYLLLATALLAIGGCTAVPTGSTTAPPRLPTASYTTAGLERVLGHDAPALQRLFGEPQLDVREGPARKLQFGGACVLDAYLYPSRAGSAPVVTHVDARQADGRPIDRAACVSALAGARSR</sequence>
<keyword evidence="1" id="KW-0732">Signal</keyword>
<dbReference type="Proteomes" id="UP000734218">
    <property type="component" value="Unassembled WGS sequence"/>
</dbReference>
<proteinExistence type="predicted"/>
<gene>
    <name evidence="2" type="ORF">GGR88_002184</name>
</gene>